<evidence type="ECO:0000259" key="10">
    <source>
        <dbReference type="PROSITE" id="PS50850"/>
    </source>
</evidence>
<dbReference type="Proteomes" id="UP000280008">
    <property type="component" value="Unassembled WGS sequence"/>
</dbReference>
<dbReference type="PANTHER" id="PTHR43271">
    <property type="entry name" value="BLL2771 PROTEIN"/>
    <property type="match status" value="1"/>
</dbReference>
<dbReference type="RefSeq" id="WP_121371514.1">
    <property type="nucleotide sequence ID" value="NZ_RBKS01000001.1"/>
</dbReference>
<keyword evidence="5 9" id="KW-0812">Transmembrane</keyword>
<name>A0A495IKU2_9MICO</name>
<dbReference type="SUPFAM" id="SSF103473">
    <property type="entry name" value="MFS general substrate transporter"/>
    <property type="match status" value="1"/>
</dbReference>
<keyword evidence="4" id="KW-1003">Cell membrane</keyword>
<keyword evidence="7 9" id="KW-0472">Membrane</keyword>
<dbReference type="GO" id="GO:0005886">
    <property type="term" value="C:plasma membrane"/>
    <property type="evidence" value="ECO:0007669"/>
    <property type="project" value="UniProtKB-SubCell"/>
</dbReference>
<evidence type="ECO:0000256" key="8">
    <source>
        <dbReference type="SAM" id="MobiDB-lite"/>
    </source>
</evidence>
<feature type="transmembrane region" description="Helical" evidence="9">
    <location>
        <begin position="166"/>
        <end position="190"/>
    </location>
</feature>
<dbReference type="Gene3D" id="1.20.1250.20">
    <property type="entry name" value="MFS general substrate transporter like domains"/>
    <property type="match status" value="1"/>
</dbReference>
<evidence type="ECO:0000256" key="2">
    <source>
        <dbReference type="ARBA" id="ARBA00008335"/>
    </source>
</evidence>
<dbReference type="InterPro" id="IPR011701">
    <property type="entry name" value="MFS"/>
</dbReference>
<feature type="transmembrane region" description="Helical" evidence="9">
    <location>
        <begin position="287"/>
        <end position="304"/>
    </location>
</feature>
<evidence type="ECO:0000256" key="1">
    <source>
        <dbReference type="ARBA" id="ARBA00004651"/>
    </source>
</evidence>
<feature type="transmembrane region" description="Helical" evidence="9">
    <location>
        <begin position="82"/>
        <end position="101"/>
    </location>
</feature>
<dbReference type="OrthoDB" id="63984at2"/>
<feature type="compositionally biased region" description="Basic and acidic residues" evidence="8">
    <location>
        <begin position="412"/>
        <end position="421"/>
    </location>
</feature>
<dbReference type="CDD" id="cd17324">
    <property type="entry name" value="MFS_NepI_like"/>
    <property type="match status" value="1"/>
</dbReference>
<accession>A0A495IKU2</accession>
<evidence type="ECO:0000256" key="5">
    <source>
        <dbReference type="ARBA" id="ARBA00022692"/>
    </source>
</evidence>
<comment type="similarity">
    <text evidence="2">Belongs to the major facilitator superfamily.</text>
</comment>
<feature type="domain" description="Major facilitator superfamily (MFS) profile" evidence="10">
    <location>
        <begin position="16"/>
        <end position="398"/>
    </location>
</feature>
<feature type="transmembrane region" description="Helical" evidence="9">
    <location>
        <begin position="310"/>
        <end position="334"/>
    </location>
</feature>
<feature type="region of interest" description="Disordered" evidence="8">
    <location>
        <begin position="397"/>
        <end position="421"/>
    </location>
</feature>
<feature type="transmembrane region" description="Helical" evidence="9">
    <location>
        <begin position="135"/>
        <end position="154"/>
    </location>
</feature>
<feature type="transmembrane region" description="Helical" evidence="9">
    <location>
        <begin position="16"/>
        <end position="38"/>
    </location>
</feature>
<feature type="transmembrane region" description="Helical" evidence="9">
    <location>
        <begin position="374"/>
        <end position="392"/>
    </location>
</feature>
<dbReference type="AlphaFoldDB" id="A0A495IKU2"/>
<dbReference type="PANTHER" id="PTHR43271:SF1">
    <property type="entry name" value="INNER MEMBRANE TRANSPORT PROTEIN YNFM"/>
    <property type="match status" value="1"/>
</dbReference>
<gene>
    <name evidence="11" type="ORF">C8E83_3730</name>
</gene>
<protein>
    <submittedName>
        <fullName evidence="11">Putative MFS family arabinose efflux permease</fullName>
    </submittedName>
</protein>
<feature type="transmembrane region" description="Helical" evidence="9">
    <location>
        <begin position="50"/>
        <end position="70"/>
    </location>
</feature>
<evidence type="ECO:0000313" key="11">
    <source>
        <dbReference type="EMBL" id="RKR76553.1"/>
    </source>
</evidence>
<sequence length="421" mass="43473">MGFEGHARGSREYRRILLALFFAGIATFAQLYSVQGVLPLVARDLSVAPAQAALTVSAATIGLAIGVLPWSWAADRWGRLPVMRLSLGAAVVAGLIVPVMPGLGSLLAVRVVQGFALGGVPAIAVTYLHEEISRGVSAVAAGTYVSGTTLGGLLGRVVAAPLGELWGWRAGILVVALVSAAATVVFALLVPRAQGFVRRDSGATRVALPRVVARQLRNPGLLVLFAQGLLLMGGFVAVYNYLSFRLEAAPFRLTASQSALLFFAYLAGTVSSRVAGSLVVRLGRHTVLVSSIAVMVAGVLLTLVPHVVVIVVGLIVLTAGFFGAHSVASGWVGARARPEHRAQAASLYNLFYYAGSSVVGWAAGFAFAGAGWPGVVTLVAVLAVAAATWAAIDGTRSRAVARESSESPESPESSRSRADAG</sequence>
<dbReference type="PROSITE" id="PS50850">
    <property type="entry name" value="MFS"/>
    <property type="match status" value="1"/>
</dbReference>
<feature type="transmembrane region" description="Helical" evidence="9">
    <location>
        <begin position="220"/>
        <end position="242"/>
    </location>
</feature>
<evidence type="ECO:0000256" key="6">
    <source>
        <dbReference type="ARBA" id="ARBA00022989"/>
    </source>
</evidence>
<comment type="caution">
    <text evidence="11">The sequence shown here is derived from an EMBL/GenBank/DDBJ whole genome shotgun (WGS) entry which is preliminary data.</text>
</comment>
<evidence type="ECO:0000256" key="4">
    <source>
        <dbReference type="ARBA" id="ARBA00022475"/>
    </source>
</evidence>
<evidence type="ECO:0000256" key="7">
    <source>
        <dbReference type="ARBA" id="ARBA00023136"/>
    </source>
</evidence>
<evidence type="ECO:0000256" key="9">
    <source>
        <dbReference type="SAM" id="Phobius"/>
    </source>
</evidence>
<proteinExistence type="inferred from homology"/>
<keyword evidence="12" id="KW-1185">Reference proteome</keyword>
<dbReference type="GO" id="GO:0022857">
    <property type="term" value="F:transmembrane transporter activity"/>
    <property type="evidence" value="ECO:0007669"/>
    <property type="project" value="InterPro"/>
</dbReference>
<organism evidence="11 12">
    <name type="scientific">Frondihabitans australicus</name>
    <dbReference type="NCBI Taxonomy" id="386892"/>
    <lineage>
        <taxon>Bacteria</taxon>
        <taxon>Bacillati</taxon>
        <taxon>Actinomycetota</taxon>
        <taxon>Actinomycetes</taxon>
        <taxon>Micrococcales</taxon>
        <taxon>Microbacteriaceae</taxon>
        <taxon>Frondihabitans</taxon>
    </lineage>
</organism>
<evidence type="ECO:0000313" key="12">
    <source>
        <dbReference type="Proteomes" id="UP000280008"/>
    </source>
</evidence>
<feature type="transmembrane region" description="Helical" evidence="9">
    <location>
        <begin position="346"/>
        <end position="368"/>
    </location>
</feature>
<evidence type="ECO:0000256" key="3">
    <source>
        <dbReference type="ARBA" id="ARBA00022448"/>
    </source>
</evidence>
<reference evidence="11 12" key="1">
    <citation type="submission" date="2018-10" db="EMBL/GenBank/DDBJ databases">
        <title>Sequencing the genomes of 1000 actinobacteria strains.</title>
        <authorList>
            <person name="Klenk H.-P."/>
        </authorList>
    </citation>
    <scope>NUCLEOTIDE SEQUENCE [LARGE SCALE GENOMIC DNA]</scope>
    <source>
        <strain evidence="11 12">DSM 17894</strain>
    </source>
</reference>
<dbReference type="Pfam" id="PF07690">
    <property type="entry name" value="MFS_1"/>
    <property type="match status" value="1"/>
</dbReference>
<dbReference type="EMBL" id="RBKS01000001">
    <property type="protein sequence ID" value="RKR76553.1"/>
    <property type="molecule type" value="Genomic_DNA"/>
</dbReference>
<dbReference type="InterPro" id="IPR036259">
    <property type="entry name" value="MFS_trans_sf"/>
</dbReference>
<keyword evidence="6 9" id="KW-1133">Transmembrane helix</keyword>
<feature type="transmembrane region" description="Helical" evidence="9">
    <location>
        <begin position="262"/>
        <end position="280"/>
    </location>
</feature>
<comment type="subcellular location">
    <subcellularLocation>
        <location evidence="1">Cell membrane</location>
        <topology evidence="1">Multi-pass membrane protein</topology>
    </subcellularLocation>
</comment>
<dbReference type="InterPro" id="IPR020846">
    <property type="entry name" value="MFS_dom"/>
</dbReference>
<keyword evidence="3" id="KW-0813">Transport</keyword>
<feature type="transmembrane region" description="Helical" evidence="9">
    <location>
        <begin position="107"/>
        <end position="128"/>
    </location>
</feature>